<dbReference type="Proteomes" id="UP000199087">
    <property type="component" value="Unassembled WGS sequence"/>
</dbReference>
<dbReference type="SUPFAM" id="SSF48208">
    <property type="entry name" value="Six-hairpin glycosidases"/>
    <property type="match status" value="1"/>
</dbReference>
<dbReference type="STRING" id="1499688.BN000_00146"/>
<comment type="similarity">
    <text evidence="2">Belongs to the glycosyl hydrolase 88 family.</text>
</comment>
<evidence type="ECO:0000256" key="2">
    <source>
        <dbReference type="ARBA" id="ARBA00038358"/>
    </source>
</evidence>
<dbReference type="RefSeq" id="WP_090629536.1">
    <property type="nucleotide sequence ID" value="NZ_CVRB01000001.1"/>
</dbReference>
<evidence type="ECO:0000256" key="1">
    <source>
        <dbReference type="ARBA" id="ARBA00022801"/>
    </source>
</evidence>
<gene>
    <name evidence="3" type="ORF">BN000_00146</name>
</gene>
<evidence type="ECO:0000313" key="3">
    <source>
        <dbReference type="EMBL" id="CRK80265.1"/>
    </source>
</evidence>
<keyword evidence="4" id="KW-1185">Reference proteome</keyword>
<dbReference type="GO" id="GO:0052757">
    <property type="term" value="F:chondroitin hydrolase activity"/>
    <property type="evidence" value="ECO:0007669"/>
    <property type="project" value="TreeGrafter"/>
</dbReference>
<dbReference type="InterPro" id="IPR012341">
    <property type="entry name" value="6hp_glycosidase-like_sf"/>
</dbReference>
<sequence>MRKGIRNNKVEFQYASRFLETEIKEAIFSQAADRIADRMKKNLNRFKGHFPGDESKNGIYDKLPQVKKGTWGAGYWVGIHWLLYALTNDDVFKETAFDYTTIFEKTLTKEHYDSTHCVGCEADPALVWGYRFTGESHLKELAVKAGEIMLDRYVPNPGFVHMAGKMDDPYEGRRVIIDSFTVIPILYFASEFSGNPVFTEAAIRNGYTLLRYNIRDNGSIIQLTEFDKRDGKYIQHLPHQGFDLHSTWSRGSGWASWGLPDLYRYTGDEEVFYAAEMVNQFFLSNLPSDCLPNWDLNFIAGNNEPRDSSAAALVSVGLQKLLKVKPDCSNALLYQKANDILLAQLIETCWEEDNQIEGLLAHVCANRPRNRNIDDYTTWGDYYFVEALYYRLGGKYF</sequence>
<reference evidence="4" key="1">
    <citation type="submission" date="2015-05" db="EMBL/GenBank/DDBJ databases">
        <authorList>
            <person name="Urmite Genomes"/>
        </authorList>
    </citation>
    <scope>NUCLEOTIDE SEQUENCE [LARGE SCALE GENOMIC DNA]</scope>
    <source>
        <strain evidence="4">LF1</strain>
    </source>
</reference>
<dbReference type="PANTHER" id="PTHR36845:SF1">
    <property type="entry name" value="HYDROLASE, PUTATIVE (AFU_ORTHOLOGUE AFUA_7G05090)-RELATED"/>
    <property type="match status" value="1"/>
</dbReference>
<dbReference type="Gene3D" id="1.50.10.10">
    <property type="match status" value="1"/>
</dbReference>
<protein>
    <submittedName>
        <fullName evidence="3">Unsaturated glucuronyl hydrolase</fullName>
    </submittedName>
</protein>
<dbReference type="InterPro" id="IPR052369">
    <property type="entry name" value="UG_Glycosaminoglycan_Hydrolase"/>
</dbReference>
<accession>A0A0U1NQK9</accession>
<dbReference type="OrthoDB" id="428577at2"/>
<proteinExistence type="inferred from homology"/>
<dbReference type="PANTHER" id="PTHR36845">
    <property type="entry name" value="HYDROLASE, PUTATIVE (AFU_ORTHOLOGUE AFUA_7G05090)-RELATED"/>
    <property type="match status" value="1"/>
</dbReference>
<organism evidence="3 4">
    <name type="scientific">Neobacillus massiliamazoniensis</name>
    <dbReference type="NCBI Taxonomy" id="1499688"/>
    <lineage>
        <taxon>Bacteria</taxon>
        <taxon>Bacillati</taxon>
        <taxon>Bacillota</taxon>
        <taxon>Bacilli</taxon>
        <taxon>Bacillales</taxon>
        <taxon>Bacillaceae</taxon>
        <taxon>Neobacillus</taxon>
    </lineage>
</organism>
<dbReference type="EMBL" id="CVRB01000001">
    <property type="protein sequence ID" value="CRK80265.1"/>
    <property type="molecule type" value="Genomic_DNA"/>
</dbReference>
<dbReference type="AlphaFoldDB" id="A0A0U1NQK9"/>
<evidence type="ECO:0000313" key="4">
    <source>
        <dbReference type="Proteomes" id="UP000199087"/>
    </source>
</evidence>
<name>A0A0U1NQK9_9BACI</name>
<dbReference type="GO" id="GO:0000272">
    <property type="term" value="P:polysaccharide catabolic process"/>
    <property type="evidence" value="ECO:0007669"/>
    <property type="project" value="TreeGrafter"/>
</dbReference>
<dbReference type="InterPro" id="IPR008928">
    <property type="entry name" value="6-hairpin_glycosidase_sf"/>
</dbReference>
<keyword evidence="1 3" id="KW-0378">Hydrolase</keyword>